<dbReference type="CDD" id="cd23799">
    <property type="entry name" value="UBCc_UBE2J"/>
    <property type="match status" value="1"/>
</dbReference>
<accession>A0A9P6BB49</accession>
<dbReference type="EMBL" id="MU128909">
    <property type="protein sequence ID" value="KAF9521058.1"/>
    <property type="molecule type" value="Genomic_DNA"/>
</dbReference>
<dbReference type="OrthoDB" id="1158011at2759"/>
<reference evidence="3" key="1">
    <citation type="journal article" date="2020" name="Nat. Commun.">
        <title>Large-scale genome sequencing of mycorrhizal fungi provides insights into the early evolution of symbiotic traits.</title>
        <authorList>
            <person name="Miyauchi S."/>
            <person name="Kiss E."/>
            <person name="Kuo A."/>
            <person name="Drula E."/>
            <person name="Kohler A."/>
            <person name="Sanchez-Garcia M."/>
            <person name="Morin E."/>
            <person name="Andreopoulos B."/>
            <person name="Barry K.W."/>
            <person name="Bonito G."/>
            <person name="Buee M."/>
            <person name="Carver A."/>
            <person name="Chen C."/>
            <person name="Cichocki N."/>
            <person name="Clum A."/>
            <person name="Culley D."/>
            <person name="Crous P.W."/>
            <person name="Fauchery L."/>
            <person name="Girlanda M."/>
            <person name="Hayes R.D."/>
            <person name="Keri Z."/>
            <person name="LaButti K."/>
            <person name="Lipzen A."/>
            <person name="Lombard V."/>
            <person name="Magnuson J."/>
            <person name="Maillard F."/>
            <person name="Murat C."/>
            <person name="Nolan M."/>
            <person name="Ohm R.A."/>
            <person name="Pangilinan J."/>
            <person name="Pereira M.F."/>
            <person name="Perotto S."/>
            <person name="Peter M."/>
            <person name="Pfister S."/>
            <person name="Riley R."/>
            <person name="Sitrit Y."/>
            <person name="Stielow J.B."/>
            <person name="Szollosi G."/>
            <person name="Zifcakova L."/>
            <person name="Stursova M."/>
            <person name="Spatafora J.W."/>
            <person name="Tedersoo L."/>
            <person name="Vaario L.M."/>
            <person name="Yamada A."/>
            <person name="Yan M."/>
            <person name="Wang P."/>
            <person name="Xu J."/>
            <person name="Bruns T."/>
            <person name="Baldrian P."/>
            <person name="Vilgalys R."/>
            <person name="Dunand C."/>
            <person name="Henrissat B."/>
            <person name="Grigoriev I.V."/>
            <person name="Hibbett D."/>
            <person name="Nagy L.G."/>
            <person name="Martin F.M."/>
        </authorList>
    </citation>
    <scope>NUCLEOTIDE SEQUENCE</scope>
    <source>
        <strain evidence="3">UP504</strain>
    </source>
</reference>
<evidence type="ECO:0000256" key="1">
    <source>
        <dbReference type="ARBA" id="ARBA00022786"/>
    </source>
</evidence>
<organism evidence="3 4">
    <name type="scientific">Hydnum rufescens UP504</name>
    <dbReference type="NCBI Taxonomy" id="1448309"/>
    <lineage>
        <taxon>Eukaryota</taxon>
        <taxon>Fungi</taxon>
        <taxon>Dikarya</taxon>
        <taxon>Basidiomycota</taxon>
        <taxon>Agaricomycotina</taxon>
        <taxon>Agaricomycetes</taxon>
        <taxon>Cantharellales</taxon>
        <taxon>Hydnaceae</taxon>
        <taxon>Hydnum</taxon>
    </lineage>
</organism>
<dbReference type="InterPro" id="IPR050113">
    <property type="entry name" value="Ub_conjugating_enzyme"/>
</dbReference>
<comment type="caution">
    <text evidence="3">The sequence shown here is derived from an EMBL/GenBank/DDBJ whole genome shotgun (WGS) entry which is preliminary data.</text>
</comment>
<gene>
    <name evidence="3" type="ORF">BS47DRAFT_1286296</name>
</gene>
<name>A0A9P6BB49_9AGAM</name>
<dbReference type="PANTHER" id="PTHR24067">
    <property type="entry name" value="UBIQUITIN-CONJUGATING ENZYME E2"/>
    <property type="match status" value="1"/>
</dbReference>
<evidence type="ECO:0000259" key="2">
    <source>
        <dbReference type="PROSITE" id="PS50127"/>
    </source>
</evidence>
<proteinExistence type="predicted"/>
<dbReference type="Pfam" id="PF00179">
    <property type="entry name" value="UQ_con"/>
    <property type="match status" value="1"/>
</dbReference>
<dbReference type="FunFam" id="3.10.110.10:FF:000086">
    <property type="entry name" value="Ubiquitin-conjugating enzyme E2 J1"/>
    <property type="match status" value="1"/>
</dbReference>
<protein>
    <recommendedName>
        <fullName evidence="2">UBC core domain-containing protein</fullName>
    </recommendedName>
</protein>
<dbReference type="Proteomes" id="UP000886523">
    <property type="component" value="Unassembled WGS sequence"/>
</dbReference>
<dbReference type="PROSITE" id="PS50127">
    <property type="entry name" value="UBC_2"/>
    <property type="match status" value="1"/>
</dbReference>
<dbReference type="AlphaFoldDB" id="A0A9P6BB49"/>
<evidence type="ECO:0000313" key="4">
    <source>
        <dbReference type="Proteomes" id="UP000886523"/>
    </source>
</evidence>
<feature type="domain" description="UBC core" evidence="2">
    <location>
        <begin position="12"/>
        <end position="162"/>
    </location>
</feature>
<keyword evidence="4" id="KW-1185">Reference proteome</keyword>
<dbReference type="InterPro" id="IPR016135">
    <property type="entry name" value="UBQ-conjugating_enzyme/RWD"/>
</dbReference>
<keyword evidence="1" id="KW-0833">Ubl conjugation pathway</keyword>
<dbReference type="InterPro" id="IPR000608">
    <property type="entry name" value="UBC"/>
</dbReference>
<dbReference type="Gene3D" id="3.10.110.10">
    <property type="entry name" value="Ubiquitin Conjugating Enzyme"/>
    <property type="match status" value="1"/>
</dbReference>
<sequence>MAGPVAYNKNNSGVKRIMAEARELRADASTEYTASPLEEDIFDWHCTIRGPAGTEFEGGLYHARIVLPPEYPFKAPSIMLLTPNGRFELNKKICISFTSYHEDLWQPSWGVRTAIIGLQSFFPLKGEAAVGVGGIEVPVHERKRLANLSRNWVCPHCQQSNFEALPDPAPEPSKPPEGDP</sequence>
<dbReference type="SMART" id="SM00212">
    <property type="entry name" value="UBCc"/>
    <property type="match status" value="1"/>
</dbReference>
<dbReference type="SUPFAM" id="SSF54495">
    <property type="entry name" value="UBC-like"/>
    <property type="match status" value="1"/>
</dbReference>
<evidence type="ECO:0000313" key="3">
    <source>
        <dbReference type="EMBL" id="KAF9521058.1"/>
    </source>
</evidence>